<name>A0A0J6H3P3_9BACI</name>
<keyword evidence="5" id="KW-1185">Reference proteome</keyword>
<dbReference type="Proteomes" id="UP001341297">
    <property type="component" value="Unassembled WGS sequence"/>
</dbReference>
<reference evidence="3 5" key="3">
    <citation type="submission" date="2023-03" db="EMBL/GenBank/DDBJ databases">
        <title>Agriculturally important microbes genome sequencing.</title>
        <authorList>
            <person name="Dunlap C."/>
        </authorList>
    </citation>
    <scope>NUCLEOTIDE SEQUENCE [LARGE SCALE GENOMIC DNA]</scope>
    <source>
        <strain evidence="3 5">CBP-3203</strain>
    </source>
</reference>
<sequence length="146" mass="15935">MIKFSILTGVLGMAGVITLIISCANGTESGSRTIKIGSAEEQYFDIQPAKTARFAAFFQPNREEKPYAGQFQNGVFAELQNKKHDKKPGCYMREPGSPMDVRNGAERPPSFEQLGTVKPPRNGSGAEPDRIKLNDGPGPENKPRPL</sequence>
<reference evidence="2 4" key="1">
    <citation type="journal article" date="2015" name="Int. J. Syst. Evol. Microbiol.">
        <title>Bacillus glycinifermentans sp. nov., isolated from fermented soybean paste.</title>
        <authorList>
            <person name="Kim S.J."/>
            <person name="Dunlap C.A."/>
            <person name="Kwon S.W."/>
            <person name="Rooney A.P."/>
        </authorList>
    </citation>
    <scope>NUCLEOTIDE SEQUENCE [LARGE SCALE GENOMIC DNA]</scope>
    <source>
        <strain evidence="2 4">GO-13</strain>
    </source>
</reference>
<evidence type="ECO:0000313" key="4">
    <source>
        <dbReference type="Proteomes" id="UP000036168"/>
    </source>
</evidence>
<gene>
    <name evidence="2" type="ORF">AB447_213330</name>
    <name evidence="3" type="ORF">P8828_12680</name>
</gene>
<comment type="caution">
    <text evidence="2">The sequence shown here is derived from an EMBL/GenBank/DDBJ whole genome shotgun (WGS) entry which is preliminary data.</text>
</comment>
<protein>
    <recommendedName>
        <fullName evidence="6">Lipoprotein</fullName>
    </recommendedName>
</protein>
<proteinExistence type="predicted"/>
<feature type="region of interest" description="Disordered" evidence="1">
    <location>
        <begin position="85"/>
        <end position="146"/>
    </location>
</feature>
<dbReference type="STRING" id="1664069.BGLY_3580"/>
<evidence type="ECO:0000313" key="5">
    <source>
        <dbReference type="Proteomes" id="UP001341297"/>
    </source>
</evidence>
<evidence type="ECO:0000313" key="2">
    <source>
        <dbReference type="EMBL" id="KRT94637.1"/>
    </source>
</evidence>
<evidence type="ECO:0000256" key="1">
    <source>
        <dbReference type="SAM" id="MobiDB-lite"/>
    </source>
</evidence>
<evidence type="ECO:0000313" key="3">
    <source>
        <dbReference type="EMBL" id="MEC0485691.1"/>
    </source>
</evidence>
<dbReference type="AlphaFoldDB" id="A0A0J6H3P3"/>
<dbReference type="Proteomes" id="UP000036168">
    <property type="component" value="Unassembled WGS sequence"/>
</dbReference>
<organism evidence="2 4">
    <name type="scientific">Bacillus glycinifermentans</name>
    <dbReference type="NCBI Taxonomy" id="1664069"/>
    <lineage>
        <taxon>Bacteria</taxon>
        <taxon>Bacillati</taxon>
        <taxon>Bacillota</taxon>
        <taxon>Bacilli</taxon>
        <taxon>Bacillales</taxon>
        <taxon>Bacillaceae</taxon>
        <taxon>Bacillus</taxon>
    </lineage>
</organism>
<accession>A0A0J6E377</accession>
<dbReference type="EMBL" id="LECW02000005">
    <property type="protein sequence ID" value="KRT94637.1"/>
    <property type="molecule type" value="Genomic_DNA"/>
</dbReference>
<dbReference type="EMBL" id="JARRTL010000010">
    <property type="protein sequence ID" value="MEC0485691.1"/>
    <property type="molecule type" value="Genomic_DNA"/>
</dbReference>
<reference evidence="2" key="2">
    <citation type="submission" date="2015-10" db="EMBL/GenBank/DDBJ databases">
        <authorList>
            <person name="Gilbert D.G."/>
        </authorList>
    </citation>
    <scope>NUCLEOTIDE SEQUENCE</scope>
    <source>
        <strain evidence="2">GO-13</strain>
    </source>
</reference>
<dbReference type="RefSeq" id="WP_048355254.1">
    <property type="nucleotide sequence ID" value="NZ_CP023481.1"/>
</dbReference>
<dbReference type="PROSITE" id="PS51257">
    <property type="entry name" value="PROKAR_LIPOPROTEIN"/>
    <property type="match status" value="1"/>
</dbReference>
<dbReference type="PATRIC" id="fig|1664069.3.peg.477"/>
<evidence type="ECO:0008006" key="6">
    <source>
        <dbReference type="Google" id="ProtNLM"/>
    </source>
</evidence>
<accession>A0A0J6H3P3</accession>